<keyword evidence="2" id="KW-1185">Reference proteome</keyword>
<name>A0A2V4EUF1_9GAMM</name>
<dbReference type="AlphaFoldDB" id="A0A2V4EUF1"/>
<evidence type="ECO:0000313" key="2">
    <source>
        <dbReference type="Proteomes" id="UP000247932"/>
    </source>
</evidence>
<dbReference type="RefSeq" id="WP_110432780.1">
    <property type="nucleotide sequence ID" value="NZ_QGLR01000007.1"/>
</dbReference>
<dbReference type="OrthoDB" id="1523398at2"/>
<reference evidence="1 2" key="1">
    <citation type="submission" date="2018-05" db="EMBL/GenBank/DDBJ databases">
        <title>Reference genomes for bee gut microbiota database.</title>
        <authorList>
            <person name="Ellegaard K.M."/>
        </authorList>
    </citation>
    <scope>NUCLEOTIDE SEQUENCE [LARGE SCALE GENOMIC DNA]</scope>
    <source>
        <strain evidence="1 2">ESL0182</strain>
    </source>
</reference>
<proteinExistence type="predicted"/>
<dbReference type="Gene3D" id="3.40.50.720">
    <property type="entry name" value="NAD(P)-binding Rossmann-like Domain"/>
    <property type="match status" value="1"/>
</dbReference>
<dbReference type="EMBL" id="QGLR01000007">
    <property type="protein sequence ID" value="PXZ08118.1"/>
    <property type="molecule type" value="Genomic_DNA"/>
</dbReference>
<comment type="caution">
    <text evidence="1">The sequence shown here is derived from an EMBL/GenBank/DDBJ whole genome shotgun (WGS) entry which is preliminary data.</text>
</comment>
<gene>
    <name evidence="1" type="ORF">DKK70_03680</name>
</gene>
<organism evidence="1 2">
    <name type="scientific">Gilliamella apicola</name>
    <dbReference type="NCBI Taxonomy" id="1196095"/>
    <lineage>
        <taxon>Bacteria</taxon>
        <taxon>Pseudomonadati</taxon>
        <taxon>Pseudomonadota</taxon>
        <taxon>Gammaproteobacteria</taxon>
        <taxon>Orbales</taxon>
        <taxon>Orbaceae</taxon>
        <taxon>Gilliamella</taxon>
    </lineage>
</organism>
<sequence>MELLDSYQTIIIKLAGKHLYNSNIVKISNTIFVKEIFKGAKNNDKTNQRVLSVIGNDDLMKATGYELIDQVGFDYVDIEKLSDSWRFERTKSAYCVPANLEQLNKY</sequence>
<evidence type="ECO:0000313" key="1">
    <source>
        <dbReference type="EMBL" id="PXZ08118.1"/>
    </source>
</evidence>
<dbReference type="Proteomes" id="UP000247932">
    <property type="component" value="Unassembled WGS sequence"/>
</dbReference>
<accession>A0A2V4EUF1</accession>
<protein>
    <submittedName>
        <fullName evidence="1">NADP oxidoreductase coenzyme F420-dependent family protein</fullName>
    </submittedName>
</protein>